<dbReference type="EMBL" id="CM023470">
    <property type="protein sequence ID" value="KAH7979086.1"/>
    <property type="molecule type" value="Genomic_DNA"/>
</dbReference>
<sequence length="440" mass="47171">MATFISSQRIIVLLGDFNCVYLPEDTTKDVLIKDQSAEALSSTVEEFGLVDVGDVLRENRVQFTHFQGRSHARLDRAYVSAELVPSCNHYGIKHVSFSDHSLVVFTIGSKVKASRFNWQLWKLNEKLLQDERFVNETAKVNLKGIDEGNVPDSVPPPAKVQVTQAGAEATGASSEITPPPTKVADEPVSLSDDMDVTSDAKGAGKRLRDEVEDHSRDTDGVDTEGPTPKTPTVRRSTLKKAVVSSALADSAPAQREPQHDGDDKATDAAKATVETLGSAETPDLDVMETSQVAAGLTAGKRPHEEDGVKQQPAGEGDEPPPKAPGVRLSTLKPRPNIPVDERQAGKPPPATTSNTVAAAVEVQREVQPESEGKLEDTTTVSAKTPDNVEPRNPETMNFSQEAAALTAGKRSHEEFVGKKPEPGGGSDEPPPKTQEFGALL</sequence>
<keyword evidence="2" id="KW-1185">Reference proteome</keyword>
<dbReference type="Proteomes" id="UP000821865">
    <property type="component" value="Chromosome 1"/>
</dbReference>
<comment type="caution">
    <text evidence="1">The sequence shown here is derived from an EMBL/GenBank/DDBJ whole genome shotgun (WGS) entry which is preliminary data.</text>
</comment>
<organism evidence="1 2">
    <name type="scientific">Dermacentor silvarum</name>
    <name type="common">Tick</name>
    <dbReference type="NCBI Taxonomy" id="543639"/>
    <lineage>
        <taxon>Eukaryota</taxon>
        <taxon>Metazoa</taxon>
        <taxon>Ecdysozoa</taxon>
        <taxon>Arthropoda</taxon>
        <taxon>Chelicerata</taxon>
        <taxon>Arachnida</taxon>
        <taxon>Acari</taxon>
        <taxon>Parasitiformes</taxon>
        <taxon>Ixodida</taxon>
        <taxon>Ixodoidea</taxon>
        <taxon>Ixodidae</taxon>
        <taxon>Rhipicephalinae</taxon>
        <taxon>Dermacentor</taxon>
    </lineage>
</organism>
<evidence type="ECO:0000313" key="2">
    <source>
        <dbReference type="Proteomes" id="UP000821865"/>
    </source>
</evidence>
<evidence type="ECO:0000313" key="1">
    <source>
        <dbReference type="EMBL" id="KAH7979086.1"/>
    </source>
</evidence>
<name>A0ACB8DXL4_DERSI</name>
<protein>
    <submittedName>
        <fullName evidence="1">Uncharacterized protein</fullName>
    </submittedName>
</protein>
<accession>A0ACB8DXL4</accession>
<reference evidence="1" key="1">
    <citation type="submission" date="2020-05" db="EMBL/GenBank/DDBJ databases">
        <title>Large-scale comparative analyses of tick genomes elucidate their genetic diversity and vector capacities.</title>
        <authorList>
            <person name="Jia N."/>
            <person name="Wang J."/>
            <person name="Shi W."/>
            <person name="Du L."/>
            <person name="Sun Y."/>
            <person name="Zhan W."/>
            <person name="Jiang J."/>
            <person name="Wang Q."/>
            <person name="Zhang B."/>
            <person name="Ji P."/>
            <person name="Sakyi L.B."/>
            <person name="Cui X."/>
            <person name="Yuan T."/>
            <person name="Jiang B."/>
            <person name="Yang W."/>
            <person name="Lam T.T.-Y."/>
            <person name="Chang Q."/>
            <person name="Ding S."/>
            <person name="Wang X."/>
            <person name="Zhu J."/>
            <person name="Ruan X."/>
            <person name="Zhao L."/>
            <person name="Wei J."/>
            <person name="Que T."/>
            <person name="Du C."/>
            <person name="Cheng J."/>
            <person name="Dai P."/>
            <person name="Han X."/>
            <person name="Huang E."/>
            <person name="Gao Y."/>
            <person name="Liu J."/>
            <person name="Shao H."/>
            <person name="Ye R."/>
            <person name="Li L."/>
            <person name="Wei W."/>
            <person name="Wang X."/>
            <person name="Wang C."/>
            <person name="Yang T."/>
            <person name="Huo Q."/>
            <person name="Li W."/>
            <person name="Guo W."/>
            <person name="Chen H."/>
            <person name="Zhou L."/>
            <person name="Ni X."/>
            <person name="Tian J."/>
            <person name="Zhou Y."/>
            <person name="Sheng Y."/>
            <person name="Liu T."/>
            <person name="Pan Y."/>
            <person name="Xia L."/>
            <person name="Li J."/>
            <person name="Zhao F."/>
            <person name="Cao W."/>
        </authorList>
    </citation>
    <scope>NUCLEOTIDE SEQUENCE</scope>
    <source>
        <strain evidence="1">Dsil-2018</strain>
    </source>
</reference>
<proteinExistence type="predicted"/>
<gene>
    <name evidence="1" type="ORF">HPB49_008058</name>
</gene>